<dbReference type="InterPro" id="IPR021145">
    <property type="entry name" value="Portal_protein_SPP1_Gp6-like"/>
</dbReference>
<accession>C0DAJ1</accession>
<dbReference type="HOGENOM" id="CLU_041766_0_0_9"/>
<feature type="compositionally biased region" description="Basic and acidic residues" evidence="1">
    <location>
        <begin position="494"/>
        <end position="504"/>
    </location>
</feature>
<gene>
    <name evidence="2" type="ORF">CLOSTASPAR_06294</name>
</gene>
<protein>
    <submittedName>
        <fullName evidence="2">Phage portal protein, SPP1 family</fullName>
    </submittedName>
</protein>
<evidence type="ECO:0000256" key="1">
    <source>
        <dbReference type="SAM" id="MobiDB-lite"/>
    </source>
</evidence>
<feature type="compositionally biased region" description="Basic and acidic residues" evidence="1">
    <location>
        <begin position="459"/>
        <end position="476"/>
    </location>
</feature>
<dbReference type="Proteomes" id="UP000004756">
    <property type="component" value="Unassembled WGS sequence"/>
</dbReference>
<comment type="caution">
    <text evidence="2">The sequence shown here is derived from an EMBL/GenBank/DDBJ whole genome shotgun (WGS) entry which is preliminary data.</text>
</comment>
<dbReference type="AlphaFoldDB" id="C0DAJ1"/>
<dbReference type="EMBL" id="ACCJ01000535">
    <property type="protein sequence ID" value="EEG51707.1"/>
    <property type="molecule type" value="Genomic_DNA"/>
</dbReference>
<sequence length="504" mass="57591">MALRVSNWALQGVHGRMHDKEFLEKEIARWKNSPQRIMQIKGHLYYDNEHDIITRKRTMIGEDGKLEEVDNLPNNRVIDNQYAKLVNQKANYLLGQPFAVEGENKQYIELLKHIFNKRFMKTLKNTGKAALNSGIAWLYPYYNESGEFSFRMFPGYEVLPFWQDNEHTILDFAVRLYLVIGYEGTNPVVIEKVEVYDLDGVHNFILDGGSLVPDVVNQEAADSPHVTIIGEDGKVQGFNWAKVPLIPIKYNEQETPLLKKVKSLQDGINVMLSDFENNMQEDARNTILVLKNYDGQNLGEFRRNLATFGAVKVRYDGETKGGVETLEIHVNAENYKAIVEIFKKAIIENGMGYDAKDDRLSGNPNQMNIQSMYSDIDLDANDMETELQAAFEEILWFVNAYLANSGQSDFEGEEVTVIFNRDILINESEAIANCSASVGILSDETIIGMHPWVDDPQQELERLKKQKEEEQAEFERQQGYNPFGQQPGNQPPQKEGEKDEGEKD</sequence>
<evidence type="ECO:0000313" key="3">
    <source>
        <dbReference type="Proteomes" id="UP000004756"/>
    </source>
</evidence>
<dbReference type="Pfam" id="PF05133">
    <property type="entry name" value="SPP1_portal"/>
    <property type="match status" value="1"/>
</dbReference>
<organism evidence="2 3">
    <name type="scientific">[Clostridium] asparagiforme DSM 15981</name>
    <dbReference type="NCBI Taxonomy" id="518636"/>
    <lineage>
        <taxon>Bacteria</taxon>
        <taxon>Bacillati</taxon>
        <taxon>Bacillota</taxon>
        <taxon>Clostridia</taxon>
        <taxon>Lachnospirales</taxon>
        <taxon>Lachnospiraceae</taxon>
        <taxon>Enterocloster</taxon>
    </lineage>
</organism>
<reference evidence="2 3" key="1">
    <citation type="submission" date="2009-02" db="EMBL/GenBank/DDBJ databases">
        <title>Draft genome sequence of Clostridium asparagiforme (DSM 15981).</title>
        <authorList>
            <person name="Sudarsanam P."/>
            <person name="Ley R."/>
            <person name="Guruge J."/>
            <person name="Turnbaugh P.J."/>
            <person name="Mahowald M."/>
            <person name="Liep D."/>
            <person name="Gordon J."/>
        </authorList>
    </citation>
    <scope>NUCLEOTIDE SEQUENCE [LARGE SCALE GENOMIC DNA]</scope>
    <source>
        <strain evidence="2 3">DSM 15981</strain>
    </source>
</reference>
<keyword evidence="3" id="KW-1185">Reference proteome</keyword>
<proteinExistence type="predicted"/>
<name>C0DAJ1_9FIRM</name>
<feature type="compositionally biased region" description="Low complexity" evidence="1">
    <location>
        <begin position="477"/>
        <end position="493"/>
    </location>
</feature>
<feature type="region of interest" description="Disordered" evidence="1">
    <location>
        <begin position="459"/>
        <end position="504"/>
    </location>
</feature>
<evidence type="ECO:0000313" key="2">
    <source>
        <dbReference type="EMBL" id="EEG51707.1"/>
    </source>
</evidence>